<dbReference type="GO" id="GO:0030313">
    <property type="term" value="C:cell envelope"/>
    <property type="evidence" value="ECO:0007669"/>
    <property type="project" value="UniProtKB-SubCell"/>
</dbReference>
<dbReference type="InterPro" id="IPR050553">
    <property type="entry name" value="Thioredoxin_ResA/DsbE_sf"/>
</dbReference>
<dbReference type="InterPro" id="IPR013766">
    <property type="entry name" value="Thioredoxin_domain"/>
</dbReference>
<keyword evidence="5" id="KW-0732">Signal</keyword>
<gene>
    <name evidence="7" type="ORF">FPZ43_00585</name>
</gene>
<name>A0A563UI28_9SPHI</name>
<evidence type="ECO:0000313" key="8">
    <source>
        <dbReference type="Proteomes" id="UP000320042"/>
    </source>
</evidence>
<feature type="domain" description="Thioredoxin" evidence="6">
    <location>
        <begin position="236"/>
        <end position="374"/>
    </location>
</feature>
<dbReference type="SUPFAM" id="SSF52833">
    <property type="entry name" value="Thioredoxin-like"/>
    <property type="match status" value="1"/>
</dbReference>
<evidence type="ECO:0000256" key="1">
    <source>
        <dbReference type="ARBA" id="ARBA00004196"/>
    </source>
</evidence>
<keyword evidence="2" id="KW-0201">Cytochrome c-type biogenesis</keyword>
<dbReference type="GO" id="GO:0017004">
    <property type="term" value="P:cytochrome complex assembly"/>
    <property type="evidence" value="ECO:0007669"/>
    <property type="project" value="UniProtKB-KW"/>
</dbReference>
<evidence type="ECO:0000256" key="2">
    <source>
        <dbReference type="ARBA" id="ARBA00022748"/>
    </source>
</evidence>
<comment type="subcellular location">
    <subcellularLocation>
        <location evidence="1">Cell envelope</location>
    </subcellularLocation>
</comment>
<feature type="signal peptide" evidence="5">
    <location>
        <begin position="1"/>
        <end position="17"/>
    </location>
</feature>
<dbReference type="CDD" id="cd02966">
    <property type="entry name" value="TlpA_like_family"/>
    <property type="match status" value="1"/>
</dbReference>
<organism evidence="7 8">
    <name type="scientific">Mucilaginibacter pallidiroseus</name>
    <dbReference type="NCBI Taxonomy" id="2599295"/>
    <lineage>
        <taxon>Bacteria</taxon>
        <taxon>Pseudomonadati</taxon>
        <taxon>Bacteroidota</taxon>
        <taxon>Sphingobacteriia</taxon>
        <taxon>Sphingobacteriales</taxon>
        <taxon>Sphingobacteriaceae</taxon>
        <taxon>Mucilaginibacter</taxon>
    </lineage>
</organism>
<evidence type="ECO:0000256" key="5">
    <source>
        <dbReference type="SAM" id="SignalP"/>
    </source>
</evidence>
<evidence type="ECO:0000259" key="6">
    <source>
        <dbReference type="PROSITE" id="PS51352"/>
    </source>
</evidence>
<dbReference type="AlphaFoldDB" id="A0A563UI28"/>
<keyword evidence="3" id="KW-1015">Disulfide bond</keyword>
<dbReference type="Gene3D" id="3.40.30.10">
    <property type="entry name" value="Glutaredoxin"/>
    <property type="match status" value="1"/>
</dbReference>
<dbReference type="Pfam" id="PF14289">
    <property type="entry name" value="DUF4369"/>
    <property type="match status" value="1"/>
</dbReference>
<comment type="caution">
    <text evidence="7">The sequence shown here is derived from an EMBL/GenBank/DDBJ whole genome shotgun (WGS) entry which is preliminary data.</text>
</comment>
<dbReference type="PANTHER" id="PTHR42852:SF6">
    <property type="entry name" value="THIOL:DISULFIDE INTERCHANGE PROTEIN DSBE"/>
    <property type="match status" value="1"/>
</dbReference>
<evidence type="ECO:0000256" key="4">
    <source>
        <dbReference type="ARBA" id="ARBA00023284"/>
    </source>
</evidence>
<dbReference type="Pfam" id="PF00578">
    <property type="entry name" value="AhpC-TSA"/>
    <property type="match status" value="1"/>
</dbReference>
<dbReference type="EMBL" id="VOEJ01000001">
    <property type="protein sequence ID" value="TWR31015.1"/>
    <property type="molecule type" value="Genomic_DNA"/>
</dbReference>
<dbReference type="InterPro" id="IPR036249">
    <property type="entry name" value="Thioredoxin-like_sf"/>
</dbReference>
<protein>
    <submittedName>
        <fullName evidence="7">AhpC/TSA family protein</fullName>
    </submittedName>
</protein>
<dbReference type="OrthoDB" id="750178at2"/>
<dbReference type="Proteomes" id="UP000320042">
    <property type="component" value="Unassembled WGS sequence"/>
</dbReference>
<dbReference type="PANTHER" id="PTHR42852">
    <property type="entry name" value="THIOL:DISULFIDE INTERCHANGE PROTEIN DSBE"/>
    <property type="match status" value="1"/>
</dbReference>
<keyword evidence="8" id="KW-1185">Reference proteome</keyword>
<accession>A0A563UI28</accession>
<proteinExistence type="predicted"/>
<evidence type="ECO:0000256" key="3">
    <source>
        <dbReference type="ARBA" id="ARBA00023157"/>
    </source>
</evidence>
<reference evidence="7 8" key="1">
    <citation type="submission" date="2019-07" db="EMBL/GenBank/DDBJ databases">
        <authorList>
            <person name="Kim J."/>
        </authorList>
    </citation>
    <scope>NUCLEOTIDE SEQUENCE [LARGE SCALE GENOMIC DNA]</scope>
    <source>
        <strain evidence="8">dk17</strain>
    </source>
</reference>
<keyword evidence="4" id="KW-0676">Redox-active center</keyword>
<evidence type="ECO:0000313" key="7">
    <source>
        <dbReference type="EMBL" id="TWR31015.1"/>
    </source>
</evidence>
<dbReference type="PROSITE" id="PS51352">
    <property type="entry name" value="THIOREDOXIN_2"/>
    <property type="match status" value="1"/>
</dbReference>
<dbReference type="PROSITE" id="PS00194">
    <property type="entry name" value="THIOREDOXIN_1"/>
    <property type="match status" value="1"/>
</dbReference>
<dbReference type="InterPro" id="IPR000866">
    <property type="entry name" value="AhpC/TSA"/>
</dbReference>
<dbReference type="InterPro" id="IPR025380">
    <property type="entry name" value="DUF4369"/>
</dbReference>
<dbReference type="GO" id="GO:0016491">
    <property type="term" value="F:oxidoreductase activity"/>
    <property type="evidence" value="ECO:0007669"/>
    <property type="project" value="InterPro"/>
</dbReference>
<dbReference type="RefSeq" id="WP_146379912.1">
    <property type="nucleotide sequence ID" value="NZ_VOEJ01000001.1"/>
</dbReference>
<dbReference type="GO" id="GO:0016209">
    <property type="term" value="F:antioxidant activity"/>
    <property type="evidence" value="ECO:0007669"/>
    <property type="project" value="InterPro"/>
</dbReference>
<dbReference type="PROSITE" id="PS51257">
    <property type="entry name" value="PROKAR_LIPOPROTEIN"/>
    <property type="match status" value="1"/>
</dbReference>
<feature type="chain" id="PRO_5022189106" evidence="5">
    <location>
        <begin position="18"/>
        <end position="374"/>
    </location>
</feature>
<sequence length="374" mass="41888">MKIRVGLLAVAATALFAVSCKDSTSFQISGNVANPAANSKVYLIVADSTEVRVIDSAELKAGNFEFKHNAPYANLYKLQIGKQDGENIFDFIAQNGDKLTFSTDLADSAHSYKLSGSDNAEKIQEFNKISNVYSQKNMKLSEDYMKKSAALGKESDSLLNVYRPVFMKNIADASQATLKFVNENKNSLASFFAMTSLDAVKYEKELVAYADEVKDKFQDNPAVRNFVKQMEIVKPVSIGHKAPEFTMKSIDGKDVKLSDYKGKYVMIDFWASWCVPCRHENPNVVKQYNLYKDKGFNVLGVSLDTEKKDWRAAVKADGLSWTHVSELQRFDGPTERLYRIDAIPSNYIIDPQGTIVAKNITGNDLEQFLKTTFK</sequence>
<dbReference type="InterPro" id="IPR017937">
    <property type="entry name" value="Thioredoxin_CS"/>
</dbReference>